<keyword evidence="2" id="KW-1185">Reference proteome</keyword>
<dbReference type="RefSeq" id="WP_243557191.1">
    <property type="nucleotide sequence ID" value="NZ_CP094528.1"/>
</dbReference>
<reference evidence="1 2" key="1">
    <citation type="submission" date="2022-03" db="EMBL/GenBank/DDBJ databases">
        <title>Mucilaginibacter sp. isolated from the gut of Protaetia brevitarsis seulensis larvae.</title>
        <authorList>
            <person name="Won M."/>
            <person name="Kim S.-J."/>
            <person name="Kwon S.-W."/>
        </authorList>
    </citation>
    <scope>NUCLEOTIDE SEQUENCE [LARGE SCALE GENOMIC DNA]</scope>
    <source>
        <strain evidence="1 2">CFWR-12</strain>
    </source>
</reference>
<evidence type="ECO:0000313" key="2">
    <source>
        <dbReference type="Proteomes" id="UP000832097"/>
    </source>
</evidence>
<evidence type="ECO:0000313" key="1">
    <source>
        <dbReference type="EMBL" id="UOE44981.1"/>
    </source>
</evidence>
<dbReference type="Proteomes" id="UP000832097">
    <property type="component" value="Chromosome"/>
</dbReference>
<protein>
    <submittedName>
        <fullName evidence="1">Uncharacterized protein</fullName>
    </submittedName>
</protein>
<accession>A0ABY4C4I0</accession>
<name>A0ABY4C4I0_9MICO</name>
<organism evidence="1 2">
    <name type="scientific">Agromyces larvae</name>
    <dbReference type="NCBI Taxonomy" id="2929802"/>
    <lineage>
        <taxon>Bacteria</taxon>
        <taxon>Bacillati</taxon>
        <taxon>Actinomycetota</taxon>
        <taxon>Actinomycetes</taxon>
        <taxon>Micrococcales</taxon>
        <taxon>Microbacteriaceae</taxon>
        <taxon>Agromyces</taxon>
    </lineage>
</organism>
<dbReference type="EMBL" id="CP094528">
    <property type="protein sequence ID" value="UOE44981.1"/>
    <property type="molecule type" value="Genomic_DNA"/>
</dbReference>
<sequence length="87" mass="10264">MKFTPVHFSREGRYSLGIEQDTDRRYLAIPVTSRIADYEEYYELTADEYERFLADGGVATAFADECRERRNDERLIRKPGWNRGIPL</sequence>
<gene>
    <name evidence="1" type="ORF">MTO99_04150</name>
</gene>
<proteinExistence type="predicted"/>